<comment type="similarity">
    <text evidence="1 6">Belongs to the GroES chaperonin family.</text>
</comment>
<dbReference type="PRINTS" id="PR00297">
    <property type="entry name" value="CHAPERONIN10"/>
</dbReference>
<dbReference type="GO" id="GO:0005524">
    <property type="term" value="F:ATP binding"/>
    <property type="evidence" value="ECO:0007669"/>
    <property type="project" value="InterPro"/>
</dbReference>
<dbReference type="SUPFAM" id="SSF50129">
    <property type="entry name" value="GroES-like"/>
    <property type="match status" value="1"/>
</dbReference>
<evidence type="ECO:0000256" key="5">
    <source>
        <dbReference type="ARBA" id="ARBA00079398"/>
    </source>
</evidence>
<dbReference type="GO" id="GO:0044183">
    <property type="term" value="F:protein folding chaperone"/>
    <property type="evidence" value="ECO:0007669"/>
    <property type="project" value="InterPro"/>
</dbReference>
<comment type="caution">
    <text evidence="7">The sequence shown here is derived from an EMBL/GenBank/DDBJ whole genome shotgun (WGS) entry which is preliminary data.</text>
</comment>
<dbReference type="InterPro" id="IPR037124">
    <property type="entry name" value="Chaperonin_GroES_sf"/>
</dbReference>
<keyword evidence="8" id="KW-1185">Reference proteome</keyword>
<name>A0AA88I3F6_ARTSF</name>
<evidence type="ECO:0000256" key="1">
    <source>
        <dbReference type="ARBA" id="ARBA00006975"/>
    </source>
</evidence>
<dbReference type="InterPro" id="IPR011032">
    <property type="entry name" value="GroES-like_sf"/>
</dbReference>
<evidence type="ECO:0000256" key="3">
    <source>
        <dbReference type="ARBA" id="ARBA00031971"/>
    </source>
</evidence>
<dbReference type="Pfam" id="PF00166">
    <property type="entry name" value="Cpn10"/>
    <property type="match status" value="1"/>
</dbReference>
<evidence type="ECO:0000256" key="2">
    <source>
        <dbReference type="ARBA" id="ARBA00023186"/>
    </source>
</evidence>
<evidence type="ECO:0000256" key="6">
    <source>
        <dbReference type="RuleBase" id="RU003479"/>
    </source>
</evidence>
<evidence type="ECO:0000256" key="4">
    <source>
        <dbReference type="ARBA" id="ARBA00073031"/>
    </source>
</evidence>
<dbReference type="EMBL" id="JAVRJZ010000008">
    <property type="protein sequence ID" value="KAK2719121.1"/>
    <property type="molecule type" value="Genomic_DNA"/>
</dbReference>
<sequence length="134" mass="14671">MGQYGDLDKLDSAQADLMRNGSFWTPFLGLLVECKRADSGALKRLVPLSDHILVEKAEPITKAWGDIVIQQKVVQATVVAVGPGAINNQGPHRPVMVKVGDTVLLPEYGGTKVEIKDKEYFLLKENDLLAKLES</sequence>
<dbReference type="GO" id="GO:0005759">
    <property type="term" value="C:mitochondrial matrix"/>
    <property type="evidence" value="ECO:0007669"/>
    <property type="project" value="TreeGrafter"/>
</dbReference>
<dbReference type="InterPro" id="IPR020818">
    <property type="entry name" value="Chaperonin_GroES"/>
</dbReference>
<protein>
    <recommendedName>
        <fullName evidence="4">20 kDa chaperonin, chloroplastic</fullName>
    </recommendedName>
    <alternativeName>
        <fullName evidence="3">Chaperonin 10</fullName>
    </alternativeName>
    <alternativeName>
        <fullName evidence="5">Protein Cpn21</fullName>
    </alternativeName>
</protein>
<dbReference type="GO" id="GO:0051082">
    <property type="term" value="F:unfolded protein binding"/>
    <property type="evidence" value="ECO:0007669"/>
    <property type="project" value="TreeGrafter"/>
</dbReference>
<accession>A0AA88I3F6</accession>
<gene>
    <name evidence="7" type="ORF">QYM36_004822</name>
</gene>
<proteinExistence type="inferred from homology"/>
<dbReference type="PANTHER" id="PTHR10772:SF0">
    <property type="entry name" value="10 KDA HEAT SHOCK PROTEIN, MITOCHONDRIAL"/>
    <property type="match status" value="1"/>
</dbReference>
<evidence type="ECO:0000313" key="7">
    <source>
        <dbReference type="EMBL" id="KAK2719121.1"/>
    </source>
</evidence>
<dbReference type="Proteomes" id="UP001187531">
    <property type="component" value="Unassembled WGS sequence"/>
</dbReference>
<dbReference type="GO" id="GO:0051087">
    <property type="term" value="F:protein-folding chaperone binding"/>
    <property type="evidence" value="ECO:0007669"/>
    <property type="project" value="TreeGrafter"/>
</dbReference>
<reference evidence="7" key="1">
    <citation type="submission" date="2023-07" db="EMBL/GenBank/DDBJ databases">
        <title>Chromosome-level genome assembly of Artemia franciscana.</title>
        <authorList>
            <person name="Jo E."/>
        </authorList>
    </citation>
    <scope>NUCLEOTIDE SEQUENCE</scope>
    <source>
        <tissue evidence="7">Whole body</tissue>
    </source>
</reference>
<dbReference type="PANTHER" id="PTHR10772">
    <property type="entry name" value="10 KDA HEAT SHOCK PROTEIN"/>
    <property type="match status" value="1"/>
</dbReference>
<keyword evidence="2 6" id="KW-0143">Chaperone</keyword>
<organism evidence="7 8">
    <name type="scientific">Artemia franciscana</name>
    <name type="common">Brine shrimp</name>
    <name type="synonym">Artemia sanfranciscana</name>
    <dbReference type="NCBI Taxonomy" id="6661"/>
    <lineage>
        <taxon>Eukaryota</taxon>
        <taxon>Metazoa</taxon>
        <taxon>Ecdysozoa</taxon>
        <taxon>Arthropoda</taxon>
        <taxon>Crustacea</taxon>
        <taxon>Branchiopoda</taxon>
        <taxon>Anostraca</taxon>
        <taxon>Artemiidae</taxon>
        <taxon>Artemia</taxon>
    </lineage>
</organism>
<dbReference type="GO" id="GO:0046872">
    <property type="term" value="F:metal ion binding"/>
    <property type="evidence" value="ECO:0007669"/>
    <property type="project" value="TreeGrafter"/>
</dbReference>
<dbReference type="AlphaFoldDB" id="A0AA88I3F6"/>
<dbReference type="CDD" id="cd00320">
    <property type="entry name" value="cpn10"/>
    <property type="match status" value="1"/>
</dbReference>
<dbReference type="Gene3D" id="2.30.33.40">
    <property type="entry name" value="GroES chaperonin"/>
    <property type="match status" value="1"/>
</dbReference>
<evidence type="ECO:0000313" key="8">
    <source>
        <dbReference type="Proteomes" id="UP001187531"/>
    </source>
</evidence>
<dbReference type="FunFam" id="2.30.33.40:FF:000001">
    <property type="entry name" value="10 kDa chaperonin"/>
    <property type="match status" value="1"/>
</dbReference>
<dbReference type="SMART" id="SM00883">
    <property type="entry name" value="Cpn10"/>
    <property type="match status" value="1"/>
</dbReference>